<dbReference type="GO" id="GO:0071467">
    <property type="term" value="P:cellular response to pH"/>
    <property type="evidence" value="ECO:0007669"/>
    <property type="project" value="TreeGrafter"/>
</dbReference>
<evidence type="ECO:0000256" key="3">
    <source>
        <dbReference type="ARBA" id="ARBA00022989"/>
    </source>
</evidence>
<feature type="compositionally biased region" description="Polar residues" evidence="5">
    <location>
        <begin position="364"/>
        <end position="374"/>
    </location>
</feature>
<dbReference type="PANTHER" id="PTHR35779">
    <property type="entry name" value="PH-RESPONSE REGULATOR PROTEIN PALH/RIM21"/>
    <property type="match status" value="1"/>
</dbReference>
<dbReference type="OrthoDB" id="4079240at2759"/>
<feature type="compositionally biased region" description="Polar residues" evidence="5">
    <location>
        <begin position="388"/>
        <end position="399"/>
    </location>
</feature>
<dbReference type="OMA" id="WEWIFNI"/>
<feature type="region of interest" description="Disordered" evidence="5">
    <location>
        <begin position="388"/>
        <end position="433"/>
    </location>
</feature>
<feature type="transmembrane region" description="Helical" evidence="6">
    <location>
        <begin position="246"/>
        <end position="268"/>
    </location>
</feature>
<feature type="region of interest" description="Disordered" evidence="5">
    <location>
        <begin position="449"/>
        <end position="484"/>
    </location>
</feature>
<dbReference type="HOGENOM" id="CLU_029470_0_0_1"/>
<keyword evidence="2 6" id="KW-0812">Transmembrane</keyword>
<dbReference type="Proteomes" id="UP000001997">
    <property type="component" value="Unassembled WGS sequence"/>
</dbReference>
<evidence type="ECO:0000256" key="4">
    <source>
        <dbReference type="ARBA" id="ARBA00023136"/>
    </source>
</evidence>
<dbReference type="Pfam" id="PF08733">
    <property type="entry name" value="PalH"/>
    <property type="match status" value="1"/>
</dbReference>
<feature type="transmembrane region" description="Helical" evidence="6">
    <location>
        <begin position="200"/>
        <end position="223"/>
    </location>
</feature>
<feature type="transmembrane region" description="Helical" evidence="6">
    <location>
        <begin position="167"/>
        <end position="188"/>
    </location>
</feature>
<dbReference type="KEGG" id="pgu:PGUG_05039"/>
<evidence type="ECO:0000256" key="6">
    <source>
        <dbReference type="SAM" id="Phobius"/>
    </source>
</evidence>
<evidence type="ECO:0000256" key="5">
    <source>
        <dbReference type="SAM" id="MobiDB-lite"/>
    </source>
</evidence>
<gene>
    <name evidence="7" type="ORF">PGUG_05039</name>
</gene>
<dbReference type="PANTHER" id="PTHR35779:SF2">
    <property type="entry name" value="PROTEIN DFG16"/>
    <property type="match status" value="1"/>
</dbReference>
<feature type="region of interest" description="Disordered" evidence="5">
    <location>
        <begin position="362"/>
        <end position="381"/>
    </location>
</feature>
<evidence type="ECO:0000313" key="8">
    <source>
        <dbReference type="Proteomes" id="UP000001997"/>
    </source>
</evidence>
<dbReference type="InterPro" id="IPR014844">
    <property type="entry name" value="PalH"/>
</dbReference>
<dbReference type="AlphaFoldDB" id="A5DP38"/>
<dbReference type="InParanoid" id="A5DP38"/>
<evidence type="ECO:0000256" key="2">
    <source>
        <dbReference type="ARBA" id="ARBA00022692"/>
    </source>
</evidence>
<keyword evidence="8" id="KW-1185">Reference proteome</keyword>
<protein>
    <recommendedName>
        <fullName evidence="9">PH-response regulator protein palH/RIM21</fullName>
    </recommendedName>
</protein>
<feature type="transmembrane region" description="Helical" evidence="6">
    <location>
        <begin position="280"/>
        <end position="306"/>
    </location>
</feature>
<keyword evidence="4 6" id="KW-0472">Membrane</keyword>
<reference evidence="7 8" key="1">
    <citation type="journal article" date="2009" name="Nature">
        <title>Evolution of pathogenicity and sexual reproduction in eight Candida genomes.</title>
        <authorList>
            <person name="Butler G."/>
            <person name="Rasmussen M.D."/>
            <person name="Lin M.F."/>
            <person name="Santos M.A."/>
            <person name="Sakthikumar S."/>
            <person name="Munro C.A."/>
            <person name="Rheinbay E."/>
            <person name="Grabherr M."/>
            <person name="Forche A."/>
            <person name="Reedy J.L."/>
            <person name="Agrafioti I."/>
            <person name="Arnaud M.B."/>
            <person name="Bates S."/>
            <person name="Brown A.J."/>
            <person name="Brunke S."/>
            <person name="Costanzo M.C."/>
            <person name="Fitzpatrick D.A."/>
            <person name="de Groot P.W."/>
            <person name="Harris D."/>
            <person name="Hoyer L.L."/>
            <person name="Hube B."/>
            <person name="Klis F.M."/>
            <person name="Kodira C."/>
            <person name="Lennard N."/>
            <person name="Logue M.E."/>
            <person name="Martin R."/>
            <person name="Neiman A.M."/>
            <person name="Nikolaou E."/>
            <person name="Quail M.A."/>
            <person name="Quinn J."/>
            <person name="Santos M.C."/>
            <person name="Schmitzberger F.F."/>
            <person name="Sherlock G."/>
            <person name="Shah P."/>
            <person name="Silverstein K.A."/>
            <person name="Skrzypek M.S."/>
            <person name="Soll D."/>
            <person name="Staggs R."/>
            <person name="Stansfield I."/>
            <person name="Stumpf M.P."/>
            <person name="Sudbery P.E."/>
            <person name="Srikantha T."/>
            <person name="Zeng Q."/>
            <person name="Berman J."/>
            <person name="Berriman M."/>
            <person name="Heitman J."/>
            <person name="Gow N.A."/>
            <person name="Lorenz M.C."/>
            <person name="Birren B.W."/>
            <person name="Kellis M."/>
            <person name="Cuomo C.A."/>
        </authorList>
    </citation>
    <scope>NUCLEOTIDE SEQUENCE [LARGE SCALE GENOMIC DNA]</scope>
    <source>
        <strain evidence="8">ATCC 6260 / CBS 566 / DSM 6381 / JCM 1539 / NBRC 10279 / NRRL Y-324</strain>
    </source>
</reference>
<sequence length="484" mass="54829">MGLRDLDIKDLDPLVGNCSVYSLAGGSIRFQDYYNGTWSKNYTTEFLPAYYTTNCSVDKLSAVLDEYFNNQESWEQWTNGLSPPFSQRDNGDAFVALLFTLSGVCVSLWMLTLLLYLSPRHKRKPLLTQLTTVFSSVVCTVLLTQVTESARDEYYNDTLDIFVFREVMFRTQAYRVCNVIAVLLVHLSHLQIVMRITRSWFKYAMTVGGSVLIVVFTVLHGVFEIKYDDADAVVDGPDNSELVSSYAWRASIVSVHSVLQFWFMAALFKFTFLDKNPRKISYALPTLGLGLFTWALILIIFVVYLLSVTTFRHQWWVRLWLDQLPSLLDVALLTIAWEWIYNIAQLEKKQELIGVLGRRMSSDDVASNSGTSPPTAWWKKRKSTWPNATKWSVTPSSEDQPIEIHQIDPPTASNEDSNLHPLNQDRVPVPDSHTADAVSVNSGSTISYNVSMASSSSSNNASTQPPPFVPHPGYSTEDYWHEKS</sequence>
<dbReference type="GO" id="GO:0005886">
    <property type="term" value="C:plasma membrane"/>
    <property type="evidence" value="ECO:0007669"/>
    <property type="project" value="TreeGrafter"/>
</dbReference>
<dbReference type="eggNOG" id="ENOG502RPPB">
    <property type="taxonomic scope" value="Eukaryota"/>
</dbReference>
<organism evidence="7 8">
    <name type="scientific">Meyerozyma guilliermondii (strain ATCC 6260 / CBS 566 / DSM 6381 / JCM 1539 / NBRC 10279 / NRRL Y-324)</name>
    <name type="common">Yeast</name>
    <name type="synonym">Candida guilliermondii</name>
    <dbReference type="NCBI Taxonomy" id="294746"/>
    <lineage>
        <taxon>Eukaryota</taxon>
        <taxon>Fungi</taxon>
        <taxon>Dikarya</taxon>
        <taxon>Ascomycota</taxon>
        <taxon>Saccharomycotina</taxon>
        <taxon>Pichiomycetes</taxon>
        <taxon>Debaryomycetaceae</taxon>
        <taxon>Meyerozyma</taxon>
    </lineage>
</organism>
<dbReference type="GeneID" id="5125047"/>
<proteinExistence type="predicted"/>
<evidence type="ECO:0008006" key="9">
    <source>
        <dbReference type="Google" id="ProtNLM"/>
    </source>
</evidence>
<feature type="transmembrane region" description="Helical" evidence="6">
    <location>
        <begin position="93"/>
        <end position="117"/>
    </location>
</feature>
<feature type="compositionally biased region" description="Low complexity" evidence="5">
    <location>
        <begin position="449"/>
        <end position="462"/>
    </location>
</feature>
<dbReference type="RefSeq" id="XP_001483084.2">
    <property type="nucleotide sequence ID" value="XM_001483034.1"/>
</dbReference>
<evidence type="ECO:0000313" key="7">
    <source>
        <dbReference type="EMBL" id="EDK40941.2"/>
    </source>
</evidence>
<evidence type="ECO:0000256" key="1">
    <source>
        <dbReference type="ARBA" id="ARBA00004141"/>
    </source>
</evidence>
<keyword evidence="3 6" id="KW-1133">Transmembrane helix</keyword>
<dbReference type="VEuPathDB" id="FungiDB:PGUG_05039"/>
<accession>A5DP38</accession>
<name>A5DP38_PICGU</name>
<dbReference type="EMBL" id="CH408160">
    <property type="protein sequence ID" value="EDK40941.2"/>
    <property type="molecule type" value="Genomic_DNA"/>
</dbReference>
<comment type="subcellular location">
    <subcellularLocation>
        <location evidence="1">Membrane</location>
        <topology evidence="1">Multi-pass membrane protein</topology>
    </subcellularLocation>
</comment>